<dbReference type="EMBL" id="RRYP01024821">
    <property type="protein sequence ID" value="TNV72030.1"/>
    <property type="molecule type" value="Genomic_DNA"/>
</dbReference>
<accession>A0A8J8NCC4</accession>
<protein>
    <submittedName>
        <fullName evidence="1">Uncharacterized protein</fullName>
    </submittedName>
</protein>
<sequence length="77" mass="8636">MYLHLLSNLLHFEELEDLTLGVGKIRFCLEALCLNCGLVICSCCHLLLLDTSKVGLLAIEHEQYLPRVPISRNASEP</sequence>
<organism evidence="1 2">
    <name type="scientific">Halteria grandinella</name>
    <dbReference type="NCBI Taxonomy" id="5974"/>
    <lineage>
        <taxon>Eukaryota</taxon>
        <taxon>Sar</taxon>
        <taxon>Alveolata</taxon>
        <taxon>Ciliophora</taxon>
        <taxon>Intramacronucleata</taxon>
        <taxon>Spirotrichea</taxon>
        <taxon>Stichotrichia</taxon>
        <taxon>Sporadotrichida</taxon>
        <taxon>Halteriidae</taxon>
        <taxon>Halteria</taxon>
    </lineage>
</organism>
<evidence type="ECO:0000313" key="1">
    <source>
        <dbReference type="EMBL" id="TNV72030.1"/>
    </source>
</evidence>
<comment type="caution">
    <text evidence="1">The sequence shown here is derived from an EMBL/GenBank/DDBJ whole genome shotgun (WGS) entry which is preliminary data.</text>
</comment>
<reference evidence="1" key="1">
    <citation type="submission" date="2019-06" db="EMBL/GenBank/DDBJ databases">
        <authorList>
            <person name="Zheng W."/>
        </authorList>
    </citation>
    <scope>NUCLEOTIDE SEQUENCE</scope>
    <source>
        <strain evidence="1">QDHG01</strain>
    </source>
</reference>
<gene>
    <name evidence="1" type="ORF">FGO68_gene10712</name>
</gene>
<proteinExistence type="predicted"/>
<evidence type="ECO:0000313" key="2">
    <source>
        <dbReference type="Proteomes" id="UP000785679"/>
    </source>
</evidence>
<dbReference type="Proteomes" id="UP000785679">
    <property type="component" value="Unassembled WGS sequence"/>
</dbReference>
<name>A0A8J8NCC4_HALGN</name>
<keyword evidence="2" id="KW-1185">Reference proteome</keyword>
<dbReference type="AlphaFoldDB" id="A0A8J8NCC4"/>